<accession>A0A3Y4UTT3</accession>
<dbReference type="InterPro" id="IPR008966">
    <property type="entry name" value="Adhesion_dom_sf"/>
</dbReference>
<dbReference type="PANTHER" id="PTHR33420:SF33">
    <property type="entry name" value="MINOR FIMBRIAL SUBUNIT"/>
    <property type="match status" value="1"/>
</dbReference>
<name>A0A3Y4UTT3_SALET</name>
<dbReference type="PANTHER" id="PTHR33420">
    <property type="entry name" value="FIMBRIAL SUBUNIT ELFA-RELATED"/>
    <property type="match status" value="1"/>
</dbReference>
<feature type="signal peptide" evidence="1">
    <location>
        <begin position="1"/>
        <end position="23"/>
    </location>
</feature>
<gene>
    <name evidence="3" type="ORF">AXN36_19780</name>
</gene>
<dbReference type="InterPro" id="IPR000259">
    <property type="entry name" value="Adhesion_dom_fimbrial"/>
</dbReference>
<comment type="caution">
    <text evidence="3">The sequence shown here is derived from an EMBL/GenBank/DDBJ whole genome shotgun (WGS) entry which is preliminary data.</text>
</comment>
<protein>
    <submittedName>
        <fullName evidence="3">Fimbrial protein</fullName>
    </submittedName>
</protein>
<feature type="domain" description="Fimbrial-type adhesion" evidence="2">
    <location>
        <begin position="51"/>
        <end position="188"/>
    </location>
</feature>
<proteinExistence type="predicted"/>
<dbReference type="Pfam" id="PF00419">
    <property type="entry name" value="Fimbrial"/>
    <property type="match status" value="1"/>
</dbReference>
<reference evidence="3" key="1">
    <citation type="submission" date="2018-07" db="EMBL/GenBank/DDBJ databases">
        <authorList>
            <consortium name="GenomeTrakr network: Whole genome sequencing for foodborne pathogen traceback"/>
        </authorList>
    </citation>
    <scope>NUCLEOTIDE SEQUENCE</scope>
    <source>
        <strain evidence="3">CFSAN031465</strain>
    </source>
</reference>
<evidence type="ECO:0000259" key="2">
    <source>
        <dbReference type="Pfam" id="PF00419"/>
    </source>
</evidence>
<dbReference type="InterPro" id="IPR036937">
    <property type="entry name" value="Adhesion_dom_fimbrial_sf"/>
</dbReference>
<organism evidence="3">
    <name type="scientific">Salmonella enterica I</name>
    <dbReference type="NCBI Taxonomy" id="59201"/>
    <lineage>
        <taxon>Bacteria</taxon>
        <taxon>Pseudomonadati</taxon>
        <taxon>Pseudomonadota</taxon>
        <taxon>Gammaproteobacteria</taxon>
        <taxon>Enterobacterales</taxon>
        <taxon>Enterobacteriaceae</taxon>
        <taxon>Salmonella</taxon>
    </lineage>
</organism>
<dbReference type="GO" id="GO:0009289">
    <property type="term" value="C:pilus"/>
    <property type="evidence" value="ECO:0007669"/>
    <property type="project" value="InterPro"/>
</dbReference>
<feature type="chain" id="PRO_5030088951" evidence="1">
    <location>
        <begin position="24"/>
        <end position="188"/>
    </location>
</feature>
<sequence>MERNKRLLIASALAVIFPLTGQAEDINVDFTATVLSTTCNMSIVALDGSTITGDATNGYTLTMGNVGLDKIINKTAESQKNFKIVASDCSAGTSKITTALASSQSASGNYIKNESATTGAATNIGMGFKRKNDSTETYLTPGSGKFDWTSAELTASAVEMTVALRELTDGAGTIGPFNAKATFNFTYQ</sequence>
<dbReference type="NCBIfam" id="NF011778">
    <property type="entry name" value="PRK15241.1"/>
    <property type="match status" value="1"/>
</dbReference>
<dbReference type="InterPro" id="IPR050263">
    <property type="entry name" value="Bact_Fimbrial_Adh_Pro"/>
</dbReference>
<dbReference type="SUPFAM" id="SSF49401">
    <property type="entry name" value="Bacterial adhesins"/>
    <property type="match status" value="1"/>
</dbReference>
<keyword evidence="1" id="KW-0732">Signal</keyword>
<dbReference type="Gene3D" id="2.60.40.1090">
    <property type="entry name" value="Fimbrial-type adhesion domain"/>
    <property type="match status" value="1"/>
</dbReference>
<dbReference type="RefSeq" id="WP_071055454.1">
    <property type="nucleotide sequence ID" value="NZ_CP160151.1"/>
</dbReference>
<evidence type="ECO:0000313" key="3">
    <source>
        <dbReference type="EMBL" id="EBQ0045088.1"/>
    </source>
</evidence>
<dbReference type="GO" id="GO:0043709">
    <property type="term" value="P:cell adhesion involved in single-species biofilm formation"/>
    <property type="evidence" value="ECO:0007669"/>
    <property type="project" value="TreeGrafter"/>
</dbReference>
<dbReference type="EMBL" id="AAGNOE010000018">
    <property type="protein sequence ID" value="EBQ0045088.1"/>
    <property type="molecule type" value="Genomic_DNA"/>
</dbReference>
<dbReference type="AlphaFoldDB" id="A0A3Y4UTT3"/>
<evidence type="ECO:0000256" key="1">
    <source>
        <dbReference type="SAM" id="SignalP"/>
    </source>
</evidence>